<organism evidence="9 10">
    <name type="scientific">Paucilactobacillus hokkaidonensis JCM 18461</name>
    <dbReference type="NCBI Taxonomy" id="1291742"/>
    <lineage>
        <taxon>Bacteria</taxon>
        <taxon>Bacillati</taxon>
        <taxon>Bacillota</taxon>
        <taxon>Bacilli</taxon>
        <taxon>Lactobacillales</taxon>
        <taxon>Lactobacillaceae</taxon>
        <taxon>Paucilactobacillus</taxon>
    </lineage>
</organism>
<dbReference type="STRING" id="1291742.LOOC260_102670"/>
<comment type="similarity">
    <text evidence="1 4">Belongs to the glycosyl hydrolase 31 family.</text>
</comment>
<dbReference type="InterPro" id="IPR013780">
    <property type="entry name" value="Glyco_hydro_b"/>
</dbReference>
<dbReference type="InterPro" id="IPR000322">
    <property type="entry name" value="Glyco_hydro_31_TIM"/>
</dbReference>
<dbReference type="HOGENOM" id="CLU_000631_7_2_9"/>
<dbReference type="PROSITE" id="PS00129">
    <property type="entry name" value="GLYCOSYL_HYDROL_F31_1"/>
    <property type="match status" value="1"/>
</dbReference>
<dbReference type="CDD" id="cd14752">
    <property type="entry name" value="GH31_N"/>
    <property type="match status" value="1"/>
</dbReference>
<feature type="domain" description="Glycosyl hydrolase family 31 C-terminal" evidence="8">
    <location>
        <begin position="586"/>
        <end position="672"/>
    </location>
</feature>
<dbReference type="GO" id="GO:0004553">
    <property type="term" value="F:hydrolase activity, hydrolyzing O-glycosyl compounds"/>
    <property type="evidence" value="ECO:0007669"/>
    <property type="project" value="InterPro"/>
</dbReference>
<evidence type="ECO:0000313" key="9">
    <source>
        <dbReference type="EMBL" id="BAP84845.1"/>
    </source>
</evidence>
<dbReference type="KEGG" id="lho:LOOC260_102670"/>
<dbReference type="Pfam" id="PF21365">
    <property type="entry name" value="Glyco_hydro_31_3rd"/>
    <property type="match status" value="1"/>
</dbReference>
<feature type="domain" description="Glycoside hydrolase family 31 N-terminal" evidence="6">
    <location>
        <begin position="23"/>
        <end position="212"/>
    </location>
</feature>
<dbReference type="Gene3D" id="2.60.40.1760">
    <property type="entry name" value="glycosyl hydrolase (family 31)"/>
    <property type="match status" value="1"/>
</dbReference>
<dbReference type="InterPro" id="IPR017853">
    <property type="entry name" value="GH"/>
</dbReference>
<dbReference type="RefSeq" id="WP_041092365.1">
    <property type="nucleotide sequence ID" value="NZ_AP014680.1"/>
</dbReference>
<evidence type="ECO:0000259" key="6">
    <source>
        <dbReference type="Pfam" id="PF13802"/>
    </source>
</evidence>
<dbReference type="SUPFAM" id="SSF74650">
    <property type="entry name" value="Galactose mutarotase-like"/>
    <property type="match status" value="1"/>
</dbReference>
<dbReference type="InterPro" id="IPR011013">
    <property type="entry name" value="Gal_mutarotase_sf_dom"/>
</dbReference>
<keyword evidence="2 4" id="KW-0378">Hydrolase</keyword>
<dbReference type="Gene3D" id="3.20.20.80">
    <property type="entry name" value="Glycosidases"/>
    <property type="match status" value="1"/>
</dbReference>
<dbReference type="InterPro" id="IPR025887">
    <property type="entry name" value="Glyco_hydro_31_N_dom"/>
</dbReference>
<sequence length="769" mass="88653">MSSQSIEFEDKNQQITLHNDDNTLQLTILEPDIIQVFQDHNKSKNSYAIEGNKQEKVEYQVVKKDHYIEVTTSALCIQVDAALKVDVYDATGNPLIIDYRGERQSINKTVDEAHKKIVRSEGHEVSTLSHKDDTYYEVVKSLDDDEQFYGLGDKTGYLNKRGYEYDNWNYDEPRPHIESFTHLYKSIPVMFGLKNGHPYGLFFDNTYRSHFDMGKESPNYYYYSAVDGNLNYYILGGTSLKAVISNYTYLTGRVPLPQKWMLGYQQSRWGYSMSQERVQEIVDKFAEYHLPLEAIHFDIDYMVGYRVFTWDTDKFKHPKQFLNDLKSKGVRVIPILDPGVKQDDNYDIYQEGLKKGYFAKNPDGSVYINRVWPGKSAFPDFGNPDVRTWWGQHCKFLLDTGAAGIWIDMNEPATFDGNMPEEVVMTDEDQQSNLKQLNNVYGHNMARATYDGIKSATGKRPYVITRAAYAGTQKYSTIWTGDNQSLWPHLQMMIPQLSNLGLSGFSFAGTDIGGFSADTTPELLTRWIEAAIFSPLLRNHSALQVRDQEPWVFGEQVLSIYRKYLHLRYHFIPYLYDCFAQETKDGLPVLRPLVLNYDDDANVRNLNDEYMVGDRILVAPIVQQGQTVRSVYLPQGDWLDLWSGVQYGGKNNIIVEAPIDKLPVFIKMNSILPWGQFVEHISEQPDETMTFRLFGNSGSYKHYQDDGVDFEYENGQYNLYQVTVTTDGEASVTLTNNGFAPVYKYIYLELPNKKLTFEYDEKNKKYSVA</sequence>
<evidence type="ECO:0000259" key="5">
    <source>
        <dbReference type="Pfam" id="PF01055"/>
    </source>
</evidence>
<dbReference type="Proteomes" id="UP000031620">
    <property type="component" value="Chromosome"/>
</dbReference>
<dbReference type="SUPFAM" id="SSF51011">
    <property type="entry name" value="Glycosyl hydrolase domain"/>
    <property type="match status" value="1"/>
</dbReference>
<dbReference type="PANTHER" id="PTHR22762:SF120">
    <property type="entry name" value="HETEROGLYCAN GLUCOSIDASE 1"/>
    <property type="match status" value="1"/>
</dbReference>
<evidence type="ECO:0000259" key="8">
    <source>
        <dbReference type="Pfam" id="PF21365"/>
    </source>
</evidence>
<proteinExistence type="inferred from homology"/>
<protein>
    <submittedName>
        <fullName evidence="9">Alpha-glucosidase</fullName>
    </submittedName>
</protein>
<evidence type="ECO:0000256" key="3">
    <source>
        <dbReference type="ARBA" id="ARBA00023295"/>
    </source>
</evidence>
<dbReference type="Pfam" id="PF01055">
    <property type="entry name" value="Glyco_hydro_31_2nd"/>
    <property type="match status" value="1"/>
</dbReference>
<dbReference type="GO" id="GO:0005975">
    <property type="term" value="P:carbohydrate metabolic process"/>
    <property type="evidence" value="ECO:0007669"/>
    <property type="project" value="InterPro"/>
</dbReference>
<evidence type="ECO:0000256" key="1">
    <source>
        <dbReference type="ARBA" id="ARBA00007806"/>
    </source>
</evidence>
<dbReference type="PANTHER" id="PTHR22762">
    <property type="entry name" value="ALPHA-GLUCOSIDASE"/>
    <property type="match status" value="1"/>
</dbReference>
<dbReference type="EMBL" id="AP014680">
    <property type="protein sequence ID" value="BAP84845.1"/>
    <property type="molecule type" value="Genomic_DNA"/>
</dbReference>
<dbReference type="Pfam" id="PF13802">
    <property type="entry name" value="Gal_mutarotas_2"/>
    <property type="match status" value="1"/>
</dbReference>
<evidence type="ECO:0000256" key="4">
    <source>
        <dbReference type="RuleBase" id="RU361185"/>
    </source>
</evidence>
<dbReference type="AlphaFoldDB" id="A0A0A1GS62"/>
<dbReference type="SUPFAM" id="SSF51445">
    <property type="entry name" value="(Trans)glycosidases"/>
    <property type="match status" value="1"/>
</dbReference>
<evidence type="ECO:0000313" key="10">
    <source>
        <dbReference type="Proteomes" id="UP000031620"/>
    </source>
</evidence>
<feature type="domain" description="DUF5110" evidence="7">
    <location>
        <begin position="689"/>
        <end position="735"/>
    </location>
</feature>
<dbReference type="GO" id="GO:0030246">
    <property type="term" value="F:carbohydrate binding"/>
    <property type="evidence" value="ECO:0007669"/>
    <property type="project" value="InterPro"/>
</dbReference>
<keyword evidence="3 4" id="KW-0326">Glycosidase</keyword>
<dbReference type="Gene3D" id="2.60.40.1180">
    <property type="entry name" value="Golgi alpha-mannosidase II"/>
    <property type="match status" value="2"/>
</dbReference>
<dbReference type="InterPro" id="IPR048395">
    <property type="entry name" value="Glyco_hydro_31_C"/>
</dbReference>
<feature type="domain" description="Glycoside hydrolase family 31 TIM barrel" evidence="5">
    <location>
        <begin position="255"/>
        <end position="577"/>
    </location>
</feature>
<name>A0A0A1GS62_9LACO</name>
<dbReference type="CDD" id="cd06604">
    <property type="entry name" value="GH31_glucosidase_II_MalA"/>
    <property type="match status" value="1"/>
</dbReference>
<dbReference type="InterPro" id="IPR033403">
    <property type="entry name" value="DUF5110"/>
</dbReference>
<dbReference type="Pfam" id="PF17137">
    <property type="entry name" value="DUF5110"/>
    <property type="match status" value="1"/>
</dbReference>
<reference evidence="9 10" key="1">
    <citation type="submission" date="2014-11" db="EMBL/GenBank/DDBJ databases">
        <title>Complete genome sequence and analysis of Lactobacillus hokkaidonensis LOOC260T.</title>
        <authorList>
            <person name="Tanizawa Y."/>
            <person name="Tohno M."/>
            <person name="Kaminuma E."/>
            <person name="Nakamura Y."/>
            <person name="Arita M."/>
        </authorList>
    </citation>
    <scope>NUCLEOTIDE SEQUENCE [LARGE SCALE GENOMIC DNA]</scope>
    <source>
        <strain evidence="9 10">LOOC260</strain>
    </source>
</reference>
<gene>
    <name evidence="9" type="ORF">LOOC260_102670</name>
</gene>
<evidence type="ECO:0000259" key="7">
    <source>
        <dbReference type="Pfam" id="PF17137"/>
    </source>
</evidence>
<evidence type="ECO:0000256" key="2">
    <source>
        <dbReference type="ARBA" id="ARBA00022801"/>
    </source>
</evidence>
<dbReference type="InterPro" id="IPR030458">
    <property type="entry name" value="Glyco_hydro_31_AS"/>
</dbReference>
<accession>A0A0A1GS62</accession>